<keyword evidence="1" id="KW-0648">Protein biosynthesis</keyword>
<evidence type="ECO:0000313" key="5">
    <source>
        <dbReference type="EMBL" id="SMH67757.1"/>
    </source>
</evidence>
<evidence type="ECO:0000313" key="7">
    <source>
        <dbReference type="Proteomes" id="UP000193925"/>
    </source>
</evidence>
<dbReference type="EMBL" id="MASQ01000148">
    <property type="protein sequence ID" value="OCB01328.1"/>
    <property type="molecule type" value="Genomic_DNA"/>
</dbReference>
<dbReference type="GO" id="GO:0006412">
    <property type="term" value="P:translation"/>
    <property type="evidence" value="ECO:0007669"/>
    <property type="project" value="UniProtKB-UniRule"/>
</dbReference>
<dbReference type="InterPro" id="IPR003837">
    <property type="entry name" value="GatC"/>
</dbReference>
<dbReference type="EMBL" id="CP059488">
    <property type="protein sequence ID" value="QQD71725.1"/>
    <property type="molecule type" value="Genomic_DNA"/>
</dbReference>
<dbReference type="AlphaFoldDB" id="A0A060UXE1"/>
<keyword evidence="2" id="KW-0808">Transferase</keyword>
<dbReference type="EMBL" id="LT841305">
    <property type="protein sequence ID" value="SMH67757.1"/>
    <property type="molecule type" value="Genomic_DNA"/>
</dbReference>
<reference evidence="4 8" key="5">
    <citation type="submission" date="2020-07" db="EMBL/GenBank/DDBJ databases">
        <title>Complete genome sequence analysis of Acidithiobacillus ferrivorans XJFY6S-08 reveals extreme environmental adaptation to alpine acid mine drainage.</title>
        <authorList>
            <person name="Yan L."/>
            <person name="Ni Y."/>
        </authorList>
    </citation>
    <scope>NUCLEOTIDE SEQUENCE [LARGE SCALE GENOMIC DNA]</scope>
    <source>
        <strain evidence="4 8">XJFY6S-08</strain>
    </source>
</reference>
<name>A0A060UXE1_9PROT</name>
<dbReference type="GO" id="GO:0016740">
    <property type="term" value="F:transferase activity"/>
    <property type="evidence" value="ECO:0007669"/>
    <property type="project" value="UniProtKB-KW"/>
</dbReference>
<evidence type="ECO:0000313" key="4">
    <source>
        <dbReference type="EMBL" id="QQD71725.1"/>
    </source>
</evidence>
<gene>
    <name evidence="1 2" type="primary">gatC</name>
    <name evidence="5" type="ORF">AFERRI_50959</name>
    <name evidence="2" type="ORF">AFERRI_530293</name>
    <name evidence="3" type="ORF">BBC27_04560</name>
    <name evidence="4" type="ORF">H2515_09685</name>
</gene>
<dbReference type="Proteomes" id="UP000595420">
    <property type="component" value="Chromosome"/>
</dbReference>
<comment type="catalytic activity">
    <reaction evidence="1">
        <text>L-glutamyl-tRNA(Gln) + L-glutamine + ATP + H2O = L-glutaminyl-tRNA(Gln) + L-glutamate + ADP + phosphate + H(+)</text>
        <dbReference type="Rhea" id="RHEA:17521"/>
        <dbReference type="Rhea" id="RHEA-COMP:9681"/>
        <dbReference type="Rhea" id="RHEA-COMP:9684"/>
        <dbReference type="ChEBI" id="CHEBI:15377"/>
        <dbReference type="ChEBI" id="CHEBI:15378"/>
        <dbReference type="ChEBI" id="CHEBI:29985"/>
        <dbReference type="ChEBI" id="CHEBI:30616"/>
        <dbReference type="ChEBI" id="CHEBI:43474"/>
        <dbReference type="ChEBI" id="CHEBI:58359"/>
        <dbReference type="ChEBI" id="CHEBI:78520"/>
        <dbReference type="ChEBI" id="CHEBI:78521"/>
        <dbReference type="ChEBI" id="CHEBI:456216"/>
    </reaction>
</comment>
<evidence type="ECO:0000256" key="1">
    <source>
        <dbReference type="HAMAP-Rule" id="MF_00122"/>
    </source>
</evidence>
<reference evidence="5 7" key="4">
    <citation type="submission" date="2017-03" db="EMBL/GenBank/DDBJ databases">
        <authorList>
            <person name="Regsiter A."/>
            <person name="William W."/>
        </authorList>
    </citation>
    <scope>NUCLEOTIDE SEQUENCE [LARGE SCALE GENOMIC DNA]</scope>
    <source>
        <strain evidence="5">PRJEB5721</strain>
    </source>
</reference>
<protein>
    <recommendedName>
        <fullName evidence="1">Aspartyl/glutamyl-tRNA(Asn/Gln) amidotransferase subunit C</fullName>
        <shortName evidence="1">Asp/Glu-ADT subunit C</shortName>
        <ecNumber evidence="1">6.3.5.-</ecNumber>
    </recommendedName>
</protein>
<reference evidence="2" key="2">
    <citation type="submission" date="2014-07" db="EMBL/GenBank/DDBJ databases">
        <title>Initial genome analysis of the psychrotolerant acidophile Acidithiobacillus ferrivorans CF27: insights into iron and sulfur oxidation pathways and into biofilm formation.</title>
        <authorList>
            <person name="Talla E."/>
            <person name="Hedrich S."/>
            <person name="Mangenot S."/>
            <person name="Ji B."/>
            <person name="Johnson D.B."/>
            <person name="Barbe V."/>
            <person name="Bonnefoy V."/>
        </authorList>
    </citation>
    <scope>NUCLEOTIDE SEQUENCE [LARGE SCALE GENOMIC DNA]</scope>
    <source>
        <strain evidence="2">CF27</strain>
    </source>
</reference>
<reference evidence="2" key="1">
    <citation type="submission" date="2014-03" db="EMBL/GenBank/DDBJ databases">
        <authorList>
            <person name="Genoscope - CEA"/>
        </authorList>
    </citation>
    <scope>NUCLEOTIDE SEQUENCE [LARGE SCALE GENOMIC DNA]</scope>
    <source>
        <strain evidence="2">CF27</strain>
    </source>
</reference>
<keyword evidence="1" id="KW-0547">Nucleotide-binding</keyword>
<dbReference type="InterPro" id="IPR036113">
    <property type="entry name" value="Asp/Glu-ADT_sf_sub_c"/>
</dbReference>
<keyword evidence="1 2" id="KW-0436">Ligase</keyword>
<comment type="function">
    <text evidence="1">Allows the formation of correctly charged Asn-tRNA(Asn) or Gln-tRNA(Gln) through the transamidation of misacylated Asp-tRNA(Asn) or Glu-tRNA(Gln) in organisms which lack either or both of asparaginyl-tRNA or glutaminyl-tRNA synthetases. The reaction takes place in the presence of glutamine and ATP through an activated phospho-Asp-tRNA(Asn) or phospho-Glu-tRNA(Gln).</text>
</comment>
<dbReference type="OrthoDB" id="9813938at2"/>
<organism evidence="2">
    <name type="scientific">Acidithiobacillus ferrivorans</name>
    <dbReference type="NCBI Taxonomy" id="160808"/>
    <lineage>
        <taxon>Bacteria</taxon>
        <taxon>Pseudomonadati</taxon>
        <taxon>Pseudomonadota</taxon>
        <taxon>Acidithiobacillia</taxon>
        <taxon>Acidithiobacillales</taxon>
        <taxon>Acidithiobacillaceae</taxon>
        <taxon>Acidithiobacillus</taxon>
    </lineage>
</organism>
<dbReference type="GO" id="GO:0070681">
    <property type="term" value="P:glutaminyl-tRNAGln biosynthesis via transamidation"/>
    <property type="evidence" value="ECO:0007669"/>
    <property type="project" value="TreeGrafter"/>
</dbReference>
<proteinExistence type="inferred from homology"/>
<reference evidence="3 6" key="3">
    <citation type="submission" date="2016-07" db="EMBL/GenBank/DDBJ databases">
        <title>Draft genome of a psychrotolerant acidophile Acidithiobacillus ferrivorans strain YL15.</title>
        <authorList>
            <person name="Peng T."/>
            <person name="Ma L."/>
            <person name="Nan M."/>
            <person name="An N."/>
            <person name="Wang M."/>
            <person name="Qiu G."/>
            <person name="Zeng W."/>
        </authorList>
    </citation>
    <scope>NUCLEOTIDE SEQUENCE [LARGE SCALE GENOMIC DNA]</scope>
    <source>
        <strain evidence="3 6">YL15</strain>
    </source>
</reference>
<comment type="subunit">
    <text evidence="1">Heterotrimer of A, B and C subunits.</text>
</comment>
<evidence type="ECO:0000313" key="8">
    <source>
        <dbReference type="Proteomes" id="UP000595420"/>
    </source>
</evidence>
<dbReference type="RefSeq" id="WP_014028693.1">
    <property type="nucleotide sequence ID" value="NZ_CCCS020000049.1"/>
</dbReference>
<dbReference type="GO" id="GO:0006450">
    <property type="term" value="P:regulation of translational fidelity"/>
    <property type="evidence" value="ECO:0007669"/>
    <property type="project" value="InterPro"/>
</dbReference>
<dbReference type="Gene3D" id="1.10.20.60">
    <property type="entry name" value="Glu-tRNAGln amidotransferase C subunit, N-terminal domain"/>
    <property type="match status" value="1"/>
</dbReference>
<dbReference type="Proteomes" id="UP000093129">
    <property type="component" value="Unassembled WGS sequence"/>
</dbReference>
<dbReference type="PANTHER" id="PTHR15004:SF0">
    <property type="entry name" value="GLUTAMYL-TRNA(GLN) AMIDOTRANSFERASE SUBUNIT C, MITOCHONDRIAL"/>
    <property type="match status" value="1"/>
</dbReference>
<keyword evidence="1" id="KW-0067">ATP-binding</keyword>
<evidence type="ECO:0000313" key="3">
    <source>
        <dbReference type="EMBL" id="OCB01328.1"/>
    </source>
</evidence>
<comment type="similarity">
    <text evidence="1">Belongs to the GatC family.</text>
</comment>
<sequence>MAFDQDTVRRTAHLARIALPPTEIPAVAEQLERIIGLVEELRAIDTTGVPTMAHPLDLDQPLRPDMVCNHDQRELLMASAPAVEHGLFLVPKVIE</sequence>
<dbReference type="EMBL" id="CCCS020000049">
    <property type="protein sequence ID" value="CDQ11398.1"/>
    <property type="molecule type" value="Genomic_DNA"/>
</dbReference>
<dbReference type="Pfam" id="PF02686">
    <property type="entry name" value="GatC"/>
    <property type="match status" value="1"/>
</dbReference>
<dbReference type="PANTHER" id="PTHR15004">
    <property type="entry name" value="GLUTAMYL-TRNA(GLN) AMIDOTRANSFERASE SUBUNIT C, MITOCHONDRIAL"/>
    <property type="match status" value="1"/>
</dbReference>
<dbReference type="Proteomes" id="UP000193925">
    <property type="component" value="Chromosome AFERRI"/>
</dbReference>
<evidence type="ECO:0000313" key="2">
    <source>
        <dbReference type="EMBL" id="CDQ11398.1"/>
    </source>
</evidence>
<dbReference type="SUPFAM" id="SSF141000">
    <property type="entry name" value="Glu-tRNAGln amidotransferase C subunit"/>
    <property type="match status" value="1"/>
</dbReference>
<keyword evidence="7" id="KW-1185">Reference proteome</keyword>
<evidence type="ECO:0000313" key="6">
    <source>
        <dbReference type="Proteomes" id="UP000093129"/>
    </source>
</evidence>
<dbReference type="HAMAP" id="MF_00122">
    <property type="entry name" value="GatC"/>
    <property type="match status" value="1"/>
</dbReference>
<dbReference type="GO" id="GO:0050567">
    <property type="term" value="F:glutaminyl-tRNA synthase (glutamine-hydrolyzing) activity"/>
    <property type="evidence" value="ECO:0007669"/>
    <property type="project" value="UniProtKB-UniRule"/>
</dbReference>
<comment type="catalytic activity">
    <reaction evidence="1">
        <text>L-aspartyl-tRNA(Asn) + L-glutamine + ATP + H2O = L-asparaginyl-tRNA(Asn) + L-glutamate + ADP + phosphate + 2 H(+)</text>
        <dbReference type="Rhea" id="RHEA:14513"/>
        <dbReference type="Rhea" id="RHEA-COMP:9674"/>
        <dbReference type="Rhea" id="RHEA-COMP:9677"/>
        <dbReference type="ChEBI" id="CHEBI:15377"/>
        <dbReference type="ChEBI" id="CHEBI:15378"/>
        <dbReference type="ChEBI" id="CHEBI:29985"/>
        <dbReference type="ChEBI" id="CHEBI:30616"/>
        <dbReference type="ChEBI" id="CHEBI:43474"/>
        <dbReference type="ChEBI" id="CHEBI:58359"/>
        <dbReference type="ChEBI" id="CHEBI:78515"/>
        <dbReference type="ChEBI" id="CHEBI:78516"/>
        <dbReference type="ChEBI" id="CHEBI:456216"/>
    </reaction>
</comment>
<dbReference type="NCBIfam" id="TIGR00135">
    <property type="entry name" value="gatC"/>
    <property type="match status" value="1"/>
</dbReference>
<dbReference type="EC" id="6.3.5.-" evidence="1"/>
<accession>A0A060UXE1</accession>
<dbReference type="GO" id="GO:0005524">
    <property type="term" value="F:ATP binding"/>
    <property type="evidence" value="ECO:0007669"/>
    <property type="project" value="UniProtKB-KW"/>
</dbReference>